<evidence type="ECO:0000259" key="9">
    <source>
        <dbReference type="Pfam" id="PF17802"/>
    </source>
</evidence>
<evidence type="ECO:0000313" key="11">
    <source>
        <dbReference type="Proteomes" id="UP001139644"/>
    </source>
</evidence>
<name>A0A9X1GDE9_ENTFC</name>
<dbReference type="InterPro" id="IPR013783">
    <property type="entry name" value="Ig-like_fold"/>
</dbReference>
<feature type="domain" description="Gram-positive pilin subunit D1 N-terminal" evidence="8">
    <location>
        <begin position="26"/>
        <end position="159"/>
    </location>
</feature>
<dbReference type="InterPro" id="IPR048052">
    <property type="entry name" value="FM1-like"/>
</dbReference>
<dbReference type="InterPro" id="IPR041033">
    <property type="entry name" value="SpaA_PFL_dom_1"/>
</dbReference>
<evidence type="ECO:0000256" key="3">
    <source>
        <dbReference type="ARBA" id="ARBA00022525"/>
    </source>
</evidence>
<keyword evidence="5" id="KW-0572">Peptidoglycan-anchor</keyword>
<dbReference type="EMBL" id="JAIFOC010000099">
    <property type="protein sequence ID" value="MBX4223347.1"/>
    <property type="molecule type" value="Genomic_DNA"/>
</dbReference>
<dbReference type="InterPro" id="IPR019931">
    <property type="entry name" value="LPXTG_anchor"/>
</dbReference>
<keyword evidence="2" id="KW-0134">Cell wall</keyword>
<feature type="transmembrane region" description="Helical" evidence="6">
    <location>
        <begin position="433"/>
        <end position="455"/>
    </location>
</feature>
<keyword evidence="4" id="KW-0732">Signal</keyword>
<dbReference type="Gene3D" id="2.60.40.10">
    <property type="entry name" value="Immunoglobulins"/>
    <property type="match status" value="3"/>
</dbReference>
<dbReference type="AlphaFoldDB" id="A0A9X1GDE9"/>
<keyword evidence="3" id="KW-0964">Secreted</keyword>
<dbReference type="RefSeq" id="WP_208225613.1">
    <property type="nucleotide sequence ID" value="NZ_JAGFBY010000081.1"/>
</dbReference>
<dbReference type="SUPFAM" id="SSF49478">
    <property type="entry name" value="Cna protein B-type domain"/>
    <property type="match status" value="1"/>
</dbReference>
<dbReference type="NCBIfam" id="NF033902">
    <property type="entry name" value="iso_D2_wall_anc"/>
    <property type="match status" value="1"/>
</dbReference>
<proteinExistence type="inferred from homology"/>
<evidence type="ECO:0000259" key="8">
    <source>
        <dbReference type="Pfam" id="PF16555"/>
    </source>
</evidence>
<reference evidence="10" key="1">
    <citation type="journal article" date="2022" name="J. Anim. Sci.">
        <title>Whole genome sequence analyses-based assessment of virulence potential and antimicrobial susceptibilities and resistance of Enterococcus faecium strains isolated from commercial swine and cattle probiotic products.</title>
        <authorList>
            <person name="Shridhar P.B."/>
            <person name="Amachawadi R.G."/>
            <person name="Tokach M."/>
            <person name="Patel I."/>
            <person name="Gangiredla J."/>
            <person name="Mammel M."/>
            <person name="Nagaraja T.G."/>
        </authorList>
    </citation>
    <scope>NUCLEOTIDE SEQUENCE</scope>
    <source>
        <strain evidence="10">EF215</strain>
    </source>
</reference>
<protein>
    <submittedName>
        <fullName evidence="10">SpaH/EbpB family LPXTG-anchored major pilin</fullName>
    </submittedName>
</protein>
<keyword evidence="6" id="KW-0812">Transmembrane</keyword>
<comment type="similarity">
    <text evidence="1">Belongs to the serine-aspartate repeat-containing protein (SDr) family.</text>
</comment>
<dbReference type="PANTHER" id="PTHR36108">
    <property type="entry name" value="COLOSSIN-B-RELATED"/>
    <property type="match status" value="1"/>
</dbReference>
<organism evidence="10 11">
    <name type="scientific">Enterococcus faecium</name>
    <name type="common">Streptococcus faecium</name>
    <dbReference type="NCBI Taxonomy" id="1352"/>
    <lineage>
        <taxon>Bacteria</taxon>
        <taxon>Bacillati</taxon>
        <taxon>Bacillota</taxon>
        <taxon>Bacilli</taxon>
        <taxon>Lactobacillales</taxon>
        <taxon>Enterococcaceae</taxon>
        <taxon>Enterococcus</taxon>
    </lineage>
</organism>
<accession>A0A9X1GDE9</accession>
<evidence type="ECO:0000256" key="6">
    <source>
        <dbReference type="SAM" id="Phobius"/>
    </source>
</evidence>
<evidence type="ECO:0000313" key="10">
    <source>
        <dbReference type="EMBL" id="MBX4223347.1"/>
    </source>
</evidence>
<sequence>MKNIKPKIWTFLGTAEVSAAVSPTPENVTVNLHKLKFTSAPENQINNGTELTFPNSEPLNGVEFNVYDITATYYPSKDTTAVPADATPFASVTTSGEGLANLTLPGKSDGKDAVYVFVETPKPGVETSPNIVLSLPFYNPNSSDPDKPLDTIHLYAKNVIKESNIKIQKAGNFSGVDKLAGAQFQIKNSENQFVTGFDENTGVALYDPAESALTFTTDTEGSISVNGLIDGNYTLVETKAPDGYQLTDPQKETTFIVKNGKLQQTTGIIHGADEANLGNTNGVVNRENTTTDNTITVENVQNYGDFHFIKQDVNTQEKLADAEFSILRAKDPTVKLMKKIANLASGEYPYAWSDEVTGSDWEEVKLISDSEGKFSIEGLKQGAYCLQETKAPEGYALPKNEAAYTEFTVDDDPTTSDETTIDNQPKGILPSTGGMGIIVFILVGTALVGGAVIYFKKRHQETPSRNRSLNYWKQKSYDK</sequence>
<keyword evidence="6" id="KW-1133">Transmembrane helix</keyword>
<dbReference type="Pfam" id="PF16555">
    <property type="entry name" value="GramPos_pilinD1"/>
    <property type="match status" value="1"/>
</dbReference>
<dbReference type="NCBIfam" id="TIGR01167">
    <property type="entry name" value="LPXTG_anchor"/>
    <property type="match status" value="1"/>
</dbReference>
<gene>
    <name evidence="10" type="ORF">KYX88_11060</name>
</gene>
<dbReference type="Proteomes" id="UP001139644">
    <property type="component" value="Unassembled WGS sequence"/>
</dbReference>
<evidence type="ECO:0000256" key="2">
    <source>
        <dbReference type="ARBA" id="ARBA00022512"/>
    </source>
</evidence>
<evidence type="ECO:0000256" key="5">
    <source>
        <dbReference type="ARBA" id="ARBA00023088"/>
    </source>
</evidence>
<feature type="domain" description="Gram-positive cocci surface proteins LPxTG" evidence="7">
    <location>
        <begin position="423"/>
        <end position="461"/>
    </location>
</feature>
<comment type="caution">
    <text evidence="10">The sequence shown here is derived from an EMBL/GenBank/DDBJ whole genome shotgun (WGS) entry which is preliminary data.</text>
</comment>
<dbReference type="Pfam" id="PF00746">
    <property type="entry name" value="Gram_pos_anchor"/>
    <property type="match status" value="1"/>
</dbReference>
<dbReference type="InterPro" id="IPR032364">
    <property type="entry name" value="GramPos_pilinD1_N"/>
</dbReference>
<keyword evidence="6" id="KW-0472">Membrane</keyword>
<feature type="domain" description="SpaA-like prealbumin fold" evidence="9">
    <location>
        <begin position="165"/>
        <end position="260"/>
    </location>
</feature>
<dbReference type="PANTHER" id="PTHR36108:SF13">
    <property type="entry name" value="COLOSSIN-B-RELATED"/>
    <property type="match status" value="1"/>
</dbReference>
<feature type="domain" description="SpaA-like prealbumin fold" evidence="9">
    <location>
        <begin position="304"/>
        <end position="416"/>
    </location>
</feature>
<dbReference type="Pfam" id="PF17802">
    <property type="entry name" value="SpaA"/>
    <property type="match status" value="2"/>
</dbReference>
<evidence type="ECO:0000259" key="7">
    <source>
        <dbReference type="Pfam" id="PF00746"/>
    </source>
</evidence>
<evidence type="ECO:0000256" key="4">
    <source>
        <dbReference type="ARBA" id="ARBA00022729"/>
    </source>
</evidence>
<evidence type="ECO:0000256" key="1">
    <source>
        <dbReference type="ARBA" id="ARBA00007257"/>
    </source>
</evidence>